<proteinExistence type="predicted"/>
<keyword evidence="4" id="KW-1185">Reference proteome</keyword>
<reference evidence="2" key="1">
    <citation type="submission" date="2023-03" db="EMBL/GenBank/DDBJ databases">
        <title>Actinoallomurus iriomotensis NBRC 103681.</title>
        <authorList>
            <person name="Ichikawa N."/>
            <person name="Sato H."/>
            <person name="Tonouchi N."/>
        </authorList>
    </citation>
    <scope>NUCLEOTIDE SEQUENCE</scope>
    <source>
        <strain evidence="2">NBRC 103681</strain>
    </source>
</reference>
<reference evidence="3" key="2">
    <citation type="submission" date="2023-03" db="EMBL/GenBank/DDBJ databases">
        <title>Actinoallomurus iriomotensis NBRC 103684.</title>
        <authorList>
            <person name="Ichikawa N."/>
            <person name="Sato H."/>
            <person name="Tonouchi N."/>
        </authorList>
    </citation>
    <scope>NUCLEOTIDE SEQUENCE</scope>
    <source>
        <strain evidence="3">NBRC 103684</strain>
    </source>
</reference>
<gene>
    <name evidence="2" type="ORF">Airi01_001170</name>
    <name evidence="3" type="ORF">Airi02_005700</name>
</gene>
<feature type="transmembrane region" description="Helical" evidence="1">
    <location>
        <begin position="61"/>
        <end position="79"/>
    </location>
</feature>
<sequence length="121" mass="13162">MLAVVAGAAGYLAVVDPNQPGHYPTCPFYAITGYYCPGCGSLRMIHALTHGHVAEAFGRNALAFVTLPLLAYLWVRWAVALRRGRPLRAGILRPWLIIIFSVVGIVFWIVRNLPAGHALAP</sequence>
<protein>
    <submittedName>
        <fullName evidence="3">Membrane protein</fullName>
    </submittedName>
</protein>
<dbReference type="AlphaFoldDB" id="A0A9W6RVL4"/>
<dbReference type="EMBL" id="BSTJ01000001">
    <property type="protein sequence ID" value="GLY71850.1"/>
    <property type="molecule type" value="Genomic_DNA"/>
</dbReference>
<keyword evidence="1" id="KW-0812">Transmembrane</keyword>
<accession>A0A9W6RVL4</accession>
<keyword evidence="1" id="KW-1133">Transmembrane helix</keyword>
<evidence type="ECO:0000256" key="1">
    <source>
        <dbReference type="SAM" id="Phobius"/>
    </source>
</evidence>
<keyword evidence="1" id="KW-0472">Membrane</keyword>
<evidence type="ECO:0000313" key="4">
    <source>
        <dbReference type="Proteomes" id="UP001165074"/>
    </source>
</evidence>
<dbReference type="InterPro" id="IPR021215">
    <property type="entry name" value="DUF2752"/>
</dbReference>
<feature type="transmembrane region" description="Helical" evidence="1">
    <location>
        <begin position="91"/>
        <end position="110"/>
    </location>
</feature>
<dbReference type="Proteomes" id="UP001165135">
    <property type="component" value="Unassembled WGS sequence"/>
</dbReference>
<comment type="caution">
    <text evidence="3">The sequence shown here is derived from an EMBL/GenBank/DDBJ whole genome shotgun (WGS) entry which is preliminary data.</text>
</comment>
<dbReference type="EMBL" id="BSTK01000001">
    <property type="protein sequence ID" value="GLY82639.1"/>
    <property type="molecule type" value="Genomic_DNA"/>
</dbReference>
<dbReference type="Proteomes" id="UP001165074">
    <property type="component" value="Unassembled WGS sequence"/>
</dbReference>
<organism evidence="3 4">
    <name type="scientific">Actinoallomurus iriomotensis</name>
    <dbReference type="NCBI Taxonomy" id="478107"/>
    <lineage>
        <taxon>Bacteria</taxon>
        <taxon>Bacillati</taxon>
        <taxon>Actinomycetota</taxon>
        <taxon>Actinomycetes</taxon>
        <taxon>Streptosporangiales</taxon>
        <taxon>Thermomonosporaceae</taxon>
        <taxon>Actinoallomurus</taxon>
    </lineage>
</organism>
<dbReference type="Pfam" id="PF10825">
    <property type="entry name" value="DUF2752"/>
    <property type="match status" value="1"/>
</dbReference>
<evidence type="ECO:0000313" key="3">
    <source>
        <dbReference type="EMBL" id="GLY82639.1"/>
    </source>
</evidence>
<evidence type="ECO:0000313" key="2">
    <source>
        <dbReference type="EMBL" id="GLY71850.1"/>
    </source>
</evidence>
<name>A0A9W6RVL4_9ACTN</name>